<keyword evidence="3" id="KW-1185">Reference proteome</keyword>
<accession>A0A2T5C6L5</accession>
<dbReference type="PANTHER" id="PTHR43283">
    <property type="entry name" value="BETA-LACTAMASE-RELATED"/>
    <property type="match status" value="1"/>
</dbReference>
<dbReference type="PANTHER" id="PTHR43283:SF7">
    <property type="entry name" value="BETA-LACTAMASE-RELATED DOMAIN-CONTAINING PROTEIN"/>
    <property type="match status" value="1"/>
</dbReference>
<evidence type="ECO:0000313" key="2">
    <source>
        <dbReference type="EMBL" id="PTN10594.1"/>
    </source>
</evidence>
<sequence length="446" mass="50377">MKKRILLFVVLFVLILGGFYLNKLMPVITGYAAKNLASGVFVAGRSQESLQTEDLNFSVIKYTRNEVDFEQKKVTSRFLWGKSEAVYLDGFGCTLVADYTEEEIRSRPYPKVVVLPENPDTIAWPTGDRMADSIPAGIDLQKLNRALAKVMSDSIPFKGTFALMVVYKGQPVAEVYRNDFTADTRFLSWSMAKSLTNTLIGIQVRRGAMDIHQPLSFERWKVGTPRRITMNNLMQMNSGLEWNEDYGNLSDVTVMLHEQGDMGAYALERDALYPPDSVWYYSSGTTNIACLGLRQSFASDRDYWAFPREQLFNKIGMRSAIFELDASGTFVGSSYLYATMRDYARYALLYLNNGNWQGEQILPEDWVKYTTTPAAGSNGKYGAFFWLNNSGDQPDAPADTYMCKGHDGQFIFIIPSKSLIVVRTGYSKKGEFDTNRMLKEILASLD</sequence>
<gene>
    <name evidence="2" type="ORF">C8N47_101244</name>
</gene>
<dbReference type="AlphaFoldDB" id="A0A2T5C6L5"/>
<comment type="caution">
    <text evidence="2">The sequence shown here is derived from an EMBL/GenBank/DDBJ whole genome shotgun (WGS) entry which is preliminary data.</text>
</comment>
<dbReference type="InterPro" id="IPR001466">
    <property type="entry name" value="Beta-lactam-related"/>
</dbReference>
<dbReference type="Pfam" id="PF00144">
    <property type="entry name" value="Beta-lactamase"/>
    <property type="match status" value="1"/>
</dbReference>
<dbReference type="Proteomes" id="UP000243525">
    <property type="component" value="Unassembled WGS sequence"/>
</dbReference>
<evidence type="ECO:0000259" key="1">
    <source>
        <dbReference type="Pfam" id="PF00144"/>
    </source>
</evidence>
<dbReference type="OrthoDB" id="1185352at2"/>
<dbReference type="InterPro" id="IPR050789">
    <property type="entry name" value="Diverse_Enzym_Activities"/>
</dbReference>
<reference evidence="2 3" key="1">
    <citation type="submission" date="2018-04" db="EMBL/GenBank/DDBJ databases">
        <title>Genomic Encyclopedia of Archaeal and Bacterial Type Strains, Phase II (KMG-II): from individual species to whole genera.</title>
        <authorList>
            <person name="Goeker M."/>
        </authorList>
    </citation>
    <scope>NUCLEOTIDE SEQUENCE [LARGE SCALE GENOMIC DNA]</scope>
    <source>
        <strain evidence="2 3">DSM 28823</strain>
    </source>
</reference>
<dbReference type="Gene3D" id="3.40.710.10">
    <property type="entry name" value="DD-peptidase/beta-lactamase superfamily"/>
    <property type="match status" value="1"/>
</dbReference>
<proteinExistence type="predicted"/>
<protein>
    <recommendedName>
        <fullName evidence="1">Beta-lactamase-related domain-containing protein</fullName>
    </recommendedName>
</protein>
<dbReference type="InterPro" id="IPR012338">
    <property type="entry name" value="Beta-lactam/transpept-like"/>
</dbReference>
<dbReference type="EMBL" id="QAAD01000001">
    <property type="protein sequence ID" value="PTN10594.1"/>
    <property type="molecule type" value="Genomic_DNA"/>
</dbReference>
<dbReference type="SUPFAM" id="SSF56601">
    <property type="entry name" value="beta-lactamase/transpeptidase-like"/>
    <property type="match status" value="1"/>
</dbReference>
<dbReference type="RefSeq" id="WP_107820694.1">
    <property type="nucleotide sequence ID" value="NZ_OY782574.1"/>
</dbReference>
<name>A0A2T5C6L5_9BACT</name>
<organism evidence="2 3">
    <name type="scientific">Mangrovibacterium marinum</name>
    <dbReference type="NCBI Taxonomy" id="1639118"/>
    <lineage>
        <taxon>Bacteria</taxon>
        <taxon>Pseudomonadati</taxon>
        <taxon>Bacteroidota</taxon>
        <taxon>Bacteroidia</taxon>
        <taxon>Marinilabiliales</taxon>
        <taxon>Prolixibacteraceae</taxon>
        <taxon>Mangrovibacterium</taxon>
    </lineage>
</organism>
<evidence type="ECO:0000313" key="3">
    <source>
        <dbReference type="Proteomes" id="UP000243525"/>
    </source>
</evidence>
<feature type="domain" description="Beta-lactamase-related" evidence="1">
    <location>
        <begin position="162"/>
        <end position="423"/>
    </location>
</feature>